<sequence length="280" mass="31625">MPDQLVEDVLESVSSREAHDERQEISFLLHGFVSGSMLPINLTEMISRDRFHPFGIRQQITVIGGGHEQFSHYLSATSAIVKYISLVSSKKRSDMKDFHFPVFGGTPGISASTRMELPSSIDPISVVREVAESNGFCYTDDNHVVYRGISCTSSGTEALDIEPSYITAGQLVELRVSFRAFPTRYRQRIFKPKLNSVTVYSSSASRTIQMLSELASSREEIRKARERELLISLGAPRKRRHLDDIPSSFDDIAFLRRPEEEKRLSDLAIGEVEDLFDFQI</sequence>
<organism evidence="1 2">
    <name type="scientific">Schizopora paradoxa</name>
    <dbReference type="NCBI Taxonomy" id="27342"/>
    <lineage>
        <taxon>Eukaryota</taxon>
        <taxon>Fungi</taxon>
        <taxon>Dikarya</taxon>
        <taxon>Basidiomycota</taxon>
        <taxon>Agaricomycotina</taxon>
        <taxon>Agaricomycetes</taxon>
        <taxon>Hymenochaetales</taxon>
        <taxon>Schizoporaceae</taxon>
        <taxon>Schizopora</taxon>
    </lineage>
</organism>
<reference evidence="1 2" key="1">
    <citation type="submission" date="2015-04" db="EMBL/GenBank/DDBJ databases">
        <title>Complete genome sequence of Schizopora paradoxa KUC8140, a cosmopolitan wood degrader in East Asia.</title>
        <authorList>
            <consortium name="DOE Joint Genome Institute"/>
            <person name="Min B."/>
            <person name="Park H."/>
            <person name="Jang Y."/>
            <person name="Kim J.-J."/>
            <person name="Kim K.H."/>
            <person name="Pangilinan J."/>
            <person name="Lipzen A."/>
            <person name="Riley R."/>
            <person name="Grigoriev I.V."/>
            <person name="Spatafora J.W."/>
            <person name="Choi I.-G."/>
        </authorList>
    </citation>
    <scope>NUCLEOTIDE SEQUENCE [LARGE SCALE GENOMIC DNA]</scope>
    <source>
        <strain evidence="1 2">KUC8140</strain>
    </source>
</reference>
<evidence type="ECO:0000313" key="2">
    <source>
        <dbReference type="Proteomes" id="UP000053477"/>
    </source>
</evidence>
<dbReference type="Proteomes" id="UP000053477">
    <property type="component" value="Unassembled WGS sequence"/>
</dbReference>
<proteinExistence type="predicted"/>
<protein>
    <submittedName>
        <fullName evidence="1">Uncharacterized protein</fullName>
    </submittedName>
</protein>
<dbReference type="InParanoid" id="A0A0H2SP57"/>
<name>A0A0H2SP57_9AGAM</name>
<keyword evidence="2" id="KW-1185">Reference proteome</keyword>
<gene>
    <name evidence="1" type="ORF">SCHPADRAFT_885786</name>
</gene>
<dbReference type="AlphaFoldDB" id="A0A0H2SP57"/>
<dbReference type="OrthoDB" id="3269456at2759"/>
<dbReference type="EMBL" id="KQ085890">
    <property type="protein sequence ID" value="KLO18891.1"/>
    <property type="molecule type" value="Genomic_DNA"/>
</dbReference>
<accession>A0A0H2SP57</accession>
<evidence type="ECO:0000313" key="1">
    <source>
        <dbReference type="EMBL" id="KLO18891.1"/>
    </source>
</evidence>